<evidence type="ECO:0000313" key="1">
    <source>
        <dbReference type="EMBL" id="EIR12764.1"/>
    </source>
</evidence>
<organism evidence="1 2">
    <name type="scientific">Yersinia pestis PY-08</name>
    <dbReference type="NCBI Taxonomy" id="992134"/>
    <lineage>
        <taxon>Bacteria</taxon>
        <taxon>Pseudomonadati</taxon>
        <taxon>Pseudomonadota</taxon>
        <taxon>Gammaproteobacteria</taxon>
        <taxon>Enterobacterales</taxon>
        <taxon>Yersiniaceae</taxon>
        <taxon>Yersinia</taxon>
    </lineage>
</organism>
<gene>
    <name evidence="1" type="ORF">YPPY08_4411</name>
</gene>
<evidence type="ECO:0000313" key="2">
    <source>
        <dbReference type="Proteomes" id="UP000003231"/>
    </source>
</evidence>
<dbReference type="AlphaFoldDB" id="A0AB72ZEM1"/>
<name>A0AB72ZEM1_YERPE</name>
<proteinExistence type="predicted"/>
<feature type="non-terminal residue" evidence="1">
    <location>
        <position position="24"/>
    </location>
</feature>
<protein>
    <submittedName>
        <fullName evidence="1">Uncharacterized protein</fullName>
    </submittedName>
</protein>
<comment type="caution">
    <text evidence="1">The sequence shown here is derived from an EMBL/GenBank/DDBJ whole genome shotgun (WGS) entry which is preliminary data.</text>
</comment>
<accession>A0AB72ZEM1</accession>
<dbReference type="Proteomes" id="UP000003231">
    <property type="component" value="Unassembled WGS sequence"/>
</dbReference>
<dbReference type="EMBL" id="AKRT01000487">
    <property type="protein sequence ID" value="EIR12764.1"/>
    <property type="molecule type" value="Genomic_DNA"/>
</dbReference>
<sequence>MQTHVKTLLASLILAASMAAPAPA</sequence>
<reference evidence="1 2" key="1">
    <citation type="submission" date="2012-05" db="EMBL/GenBank/DDBJ databases">
        <title>Genome sequence of Yersinia Pestis PY-08.</title>
        <authorList>
            <person name="Santana-Cruz I."/>
            <person name="Sengamalay N."/>
            <person name="McCracken C."/>
            <person name="Daugherty S.C."/>
            <person name="Maroo A."/>
            <person name="Vara P.G."/>
            <person name="Tallon L.J."/>
            <person name="Sadzewicz L."/>
            <person name="Vinetz J.M."/>
            <person name="Cespedes Zambrano M.J."/>
            <person name="Fraser-Liggett C.M."/>
            <person name="Tettelin H."/>
        </authorList>
    </citation>
    <scope>NUCLEOTIDE SEQUENCE [LARGE SCALE GENOMIC DNA]</scope>
    <source>
        <strain evidence="1 2">PY-08</strain>
    </source>
</reference>